<name>A0A3P8B3A2_HELPZ</name>
<gene>
    <name evidence="3" type="ORF">HPBE_LOCUS15834</name>
</gene>
<dbReference type="OrthoDB" id="5830733at2759"/>
<evidence type="ECO:0000256" key="2">
    <source>
        <dbReference type="SAM" id="Phobius"/>
    </source>
</evidence>
<dbReference type="Proteomes" id="UP000050761">
    <property type="component" value="Unassembled WGS sequence"/>
</dbReference>
<protein>
    <submittedName>
        <fullName evidence="3 5">Uncharacterized protein</fullName>
    </submittedName>
</protein>
<reference evidence="5" key="2">
    <citation type="submission" date="2019-09" db="UniProtKB">
        <authorList>
            <consortium name="WormBaseParasite"/>
        </authorList>
    </citation>
    <scope>IDENTIFICATION</scope>
</reference>
<feature type="transmembrane region" description="Helical" evidence="2">
    <location>
        <begin position="224"/>
        <end position="246"/>
    </location>
</feature>
<feature type="transmembrane region" description="Helical" evidence="2">
    <location>
        <begin position="170"/>
        <end position="192"/>
    </location>
</feature>
<keyword evidence="2" id="KW-0472">Membrane</keyword>
<feature type="transmembrane region" description="Helical" evidence="2">
    <location>
        <begin position="258"/>
        <end position="278"/>
    </location>
</feature>
<feature type="transmembrane region" description="Helical" evidence="2">
    <location>
        <begin position="198"/>
        <end position="217"/>
    </location>
</feature>
<dbReference type="AlphaFoldDB" id="A0A3P8B3A2"/>
<dbReference type="WBParaSite" id="HPBE_0001583501-mRNA-1">
    <property type="protein sequence ID" value="HPBE_0001583501-mRNA-1"/>
    <property type="gene ID" value="HPBE_0001583501"/>
</dbReference>
<feature type="region of interest" description="Disordered" evidence="1">
    <location>
        <begin position="71"/>
        <end position="92"/>
    </location>
</feature>
<evidence type="ECO:0000313" key="3">
    <source>
        <dbReference type="EMBL" id="VDP04078.1"/>
    </source>
</evidence>
<evidence type="ECO:0000313" key="5">
    <source>
        <dbReference type="WBParaSite" id="HPBE_0001583501-mRNA-1"/>
    </source>
</evidence>
<keyword evidence="2" id="KW-1133">Transmembrane helix</keyword>
<reference evidence="3 4" key="1">
    <citation type="submission" date="2018-11" db="EMBL/GenBank/DDBJ databases">
        <authorList>
            <consortium name="Pathogen Informatics"/>
        </authorList>
    </citation>
    <scope>NUCLEOTIDE SEQUENCE [LARGE SCALE GENOMIC DNA]</scope>
</reference>
<proteinExistence type="predicted"/>
<dbReference type="EMBL" id="UZAH01029068">
    <property type="protein sequence ID" value="VDP04078.1"/>
    <property type="molecule type" value="Genomic_DNA"/>
</dbReference>
<evidence type="ECO:0000256" key="1">
    <source>
        <dbReference type="SAM" id="MobiDB-lite"/>
    </source>
</evidence>
<organism evidence="3">
    <name type="scientific">Heligmosomoides polygyrus</name>
    <name type="common">Parasitic roundworm</name>
    <dbReference type="NCBI Taxonomy" id="6339"/>
    <lineage>
        <taxon>Eukaryota</taxon>
        <taxon>Metazoa</taxon>
        <taxon>Ecdysozoa</taxon>
        <taxon>Nematoda</taxon>
        <taxon>Chromadorea</taxon>
        <taxon>Rhabditida</taxon>
        <taxon>Rhabditina</taxon>
        <taxon>Rhabditomorpha</taxon>
        <taxon>Strongyloidea</taxon>
        <taxon>Heligmosomidae</taxon>
        <taxon>Heligmosomoides</taxon>
    </lineage>
</organism>
<sequence length="292" mass="31350">MDFFRGWHGHATYPATALVAVGGGRVGAGGCGRGEVRLVSTRWSVFVLVQPLLCGWGVRLARDASSSSQASTGQWMNRARRSAASRVNSPNGCRSSLESRDVVRAVRLFGSYCQALTSCVTGRHGGQESSNISLGYWASGAEVYAAGAGLKSLTPITQCREEAEMRGFKAFLIVIKGFDAVFMVGVLLLVYLVGSVAFYPFTIFCVIELVTLLVAVIHARRPSLGVLLAYISLEIGKALAAITLSLTTVLYDHDKDCSVLEVPILLPFISSLVGLQWVPGFSELGHRNECIT</sequence>
<accession>A0A3P8B3A2</accession>
<keyword evidence="2" id="KW-0812">Transmembrane</keyword>
<evidence type="ECO:0000313" key="4">
    <source>
        <dbReference type="Proteomes" id="UP000050761"/>
    </source>
</evidence>
<keyword evidence="4" id="KW-1185">Reference proteome</keyword>